<name>A0ABR5F045_9ACTN</name>
<evidence type="ECO:0000259" key="1">
    <source>
        <dbReference type="Pfam" id="PF02036"/>
    </source>
</evidence>
<reference evidence="2 3" key="1">
    <citation type="submission" date="2014-12" db="EMBL/GenBank/DDBJ databases">
        <title>Frankia sp. BMG5.1 draft genome.</title>
        <authorList>
            <person name="Gtari M."/>
            <person name="Ghodhbane-Gtari F."/>
            <person name="Nouioui I."/>
            <person name="Ktari A."/>
            <person name="Hezbri K."/>
            <person name="Mimouni W."/>
            <person name="Sbissi I."/>
            <person name="Ayari A."/>
            <person name="Yamanaka T."/>
            <person name="Normand P."/>
            <person name="Tisa L.S."/>
            <person name="Boudabous A."/>
        </authorList>
    </citation>
    <scope>NUCLEOTIDE SEQUENCE [LARGE SCALE GENOMIC DNA]</scope>
    <source>
        <strain evidence="2 3">BMG5.1</strain>
    </source>
</reference>
<dbReference type="Pfam" id="PF02036">
    <property type="entry name" value="SCP2"/>
    <property type="match status" value="1"/>
</dbReference>
<keyword evidence="3" id="KW-1185">Reference proteome</keyword>
<organism evidence="2 3">
    <name type="scientific">Protofrankia coriariae</name>
    <dbReference type="NCBI Taxonomy" id="1562887"/>
    <lineage>
        <taxon>Bacteria</taxon>
        <taxon>Bacillati</taxon>
        <taxon>Actinomycetota</taxon>
        <taxon>Actinomycetes</taxon>
        <taxon>Frankiales</taxon>
        <taxon>Frankiaceae</taxon>
        <taxon>Protofrankia</taxon>
    </lineage>
</organism>
<dbReference type="Proteomes" id="UP000035425">
    <property type="component" value="Unassembled WGS sequence"/>
</dbReference>
<comment type="caution">
    <text evidence="2">The sequence shown here is derived from an EMBL/GenBank/DDBJ whole genome shotgun (WGS) entry which is preliminary data.</text>
</comment>
<dbReference type="RefSeq" id="WP_047224645.1">
    <property type="nucleotide sequence ID" value="NZ_JWIO01000044.1"/>
</dbReference>
<dbReference type="EMBL" id="JWIO01000044">
    <property type="protein sequence ID" value="KLL10074.1"/>
    <property type="molecule type" value="Genomic_DNA"/>
</dbReference>
<feature type="domain" description="SCP2" evidence="1">
    <location>
        <begin position="17"/>
        <end position="109"/>
    </location>
</feature>
<dbReference type="SUPFAM" id="SSF55718">
    <property type="entry name" value="SCP-like"/>
    <property type="match status" value="1"/>
</dbReference>
<evidence type="ECO:0000313" key="2">
    <source>
        <dbReference type="EMBL" id="KLL10074.1"/>
    </source>
</evidence>
<sequence>MATMQQCATALRTLAERLNELADDRLRSLAPDRTIVCRIPDLGASFCTELRDGSVLDIIIIEGDGTAGQVTVTVNSDDLIAVTDGSLDLTSAWTSGRLKVDASMWDLLRMRSLL</sequence>
<proteinExistence type="predicted"/>
<dbReference type="InterPro" id="IPR036527">
    <property type="entry name" value="SCP2_sterol-bd_dom_sf"/>
</dbReference>
<protein>
    <submittedName>
        <fullName evidence="2">Alkyl sulfatase</fullName>
    </submittedName>
</protein>
<gene>
    <name evidence="2" type="ORF">FrCorBMG51_20485</name>
</gene>
<dbReference type="InterPro" id="IPR003033">
    <property type="entry name" value="SCP2_sterol-bd_dom"/>
</dbReference>
<accession>A0ABR5F045</accession>
<evidence type="ECO:0000313" key="3">
    <source>
        <dbReference type="Proteomes" id="UP000035425"/>
    </source>
</evidence>
<dbReference type="Gene3D" id="3.30.1050.10">
    <property type="entry name" value="SCP2 sterol-binding domain"/>
    <property type="match status" value="1"/>
</dbReference>